<gene>
    <name evidence="1" type="ORF">Cgig2_026445</name>
</gene>
<dbReference type="Proteomes" id="UP001153076">
    <property type="component" value="Unassembled WGS sequence"/>
</dbReference>
<keyword evidence="2" id="KW-1185">Reference proteome</keyword>
<dbReference type="AlphaFoldDB" id="A0A9Q1KPC9"/>
<evidence type="ECO:0000313" key="2">
    <source>
        <dbReference type="Proteomes" id="UP001153076"/>
    </source>
</evidence>
<comment type="caution">
    <text evidence="1">The sequence shown here is derived from an EMBL/GenBank/DDBJ whole genome shotgun (WGS) entry which is preliminary data.</text>
</comment>
<protein>
    <submittedName>
        <fullName evidence="1">Uncharacterized protein</fullName>
    </submittedName>
</protein>
<accession>A0A9Q1KPC9</accession>
<dbReference type="EMBL" id="JAKOGI010000045">
    <property type="protein sequence ID" value="KAJ8446947.1"/>
    <property type="molecule type" value="Genomic_DNA"/>
</dbReference>
<organism evidence="1 2">
    <name type="scientific">Carnegiea gigantea</name>
    <dbReference type="NCBI Taxonomy" id="171969"/>
    <lineage>
        <taxon>Eukaryota</taxon>
        <taxon>Viridiplantae</taxon>
        <taxon>Streptophyta</taxon>
        <taxon>Embryophyta</taxon>
        <taxon>Tracheophyta</taxon>
        <taxon>Spermatophyta</taxon>
        <taxon>Magnoliopsida</taxon>
        <taxon>eudicotyledons</taxon>
        <taxon>Gunneridae</taxon>
        <taxon>Pentapetalae</taxon>
        <taxon>Caryophyllales</taxon>
        <taxon>Cactineae</taxon>
        <taxon>Cactaceae</taxon>
        <taxon>Cactoideae</taxon>
        <taxon>Echinocereeae</taxon>
        <taxon>Carnegiea</taxon>
    </lineage>
</organism>
<sequence>MGTMTPKDVGQPHNGGLFTGAHGRKAKVHNAGMFHLGENNECKAWEEDAMMTAIKHILGDNIEDQNMATISTDDVTPPQVYVEVGQVPQYKGISTALDFSSGTAEVDAVVKMDRVGNGVTIDPSIPSIEHGLIVPSNSINGPYVHPPLGPSLEMTSHVEGYQYKTPKDGMSNNADMKDAPYERDYVRKSSNLVICIKRRLPY</sequence>
<name>A0A9Q1KPC9_9CARY</name>
<proteinExistence type="predicted"/>
<evidence type="ECO:0000313" key="1">
    <source>
        <dbReference type="EMBL" id="KAJ8446947.1"/>
    </source>
</evidence>
<reference evidence="1" key="1">
    <citation type="submission" date="2022-04" db="EMBL/GenBank/DDBJ databases">
        <title>Carnegiea gigantea Genome sequencing and assembly v2.</title>
        <authorList>
            <person name="Copetti D."/>
            <person name="Sanderson M.J."/>
            <person name="Burquez A."/>
            <person name="Wojciechowski M.F."/>
        </authorList>
    </citation>
    <scope>NUCLEOTIDE SEQUENCE</scope>
    <source>
        <strain evidence="1">SGP5-SGP5p</strain>
        <tissue evidence="1">Aerial part</tissue>
    </source>
</reference>